<organism evidence="2 3">
    <name type="scientific">Gordonia phage GMA3</name>
    <dbReference type="NCBI Taxonomy" id="1647284"/>
    <lineage>
        <taxon>Viruses</taxon>
        <taxon>Duplodnaviria</taxon>
        <taxon>Heunggongvirae</taxon>
        <taxon>Uroviricota</taxon>
        <taxon>Caudoviricetes</taxon>
        <taxon>Gamtrevirus</taxon>
        <taxon>Gamtrevirus GMA3</taxon>
    </lineage>
</organism>
<dbReference type="GeneID" id="26516932"/>
<proteinExistence type="predicted"/>
<dbReference type="InterPro" id="IPR007969">
    <property type="entry name" value="DUF732"/>
</dbReference>
<accession>A0A0K0NKY6</accession>
<gene>
    <name evidence="2" type="ORF">GMA3_61</name>
</gene>
<dbReference type="OrthoDB" id="14382at10239"/>
<dbReference type="Proteomes" id="UP000204451">
    <property type="component" value="Segment"/>
</dbReference>
<dbReference type="Pfam" id="PF05305">
    <property type="entry name" value="DUF732"/>
    <property type="match status" value="1"/>
</dbReference>
<keyword evidence="3" id="KW-1185">Reference proteome</keyword>
<dbReference type="RefSeq" id="YP_009188629.1">
    <property type="nucleotide sequence ID" value="NC_028668.1"/>
</dbReference>
<dbReference type="EMBL" id="KR063279">
    <property type="protein sequence ID" value="AKL88238.1"/>
    <property type="molecule type" value="Genomic_DNA"/>
</dbReference>
<dbReference type="KEGG" id="vg:26516932"/>
<evidence type="ECO:0000313" key="3">
    <source>
        <dbReference type="Proteomes" id="UP000204451"/>
    </source>
</evidence>
<sequence>MFKRTILTVTSIAALVIPIAACDPIDESKGTVTASNTPVVEEADITTNVIPKTTTEEKVDIDQVFLAAMRQKGLPATQQAIDTAHAMCDALDAGNSVESVINLSLESLGEDGPFFVGAGVGAYCPKYGDDIDDLAGN</sequence>
<protein>
    <recommendedName>
        <fullName evidence="1">DUF732 domain-containing protein</fullName>
    </recommendedName>
</protein>
<evidence type="ECO:0000259" key="1">
    <source>
        <dbReference type="Pfam" id="PF05305"/>
    </source>
</evidence>
<evidence type="ECO:0000313" key="2">
    <source>
        <dbReference type="EMBL" id="AKL88238.1"/>
    </source>
</evidence>
<reference evidence="2 3" key="1">
    <citation type="journal article" date="2015" name="PLoS ONE">
        <title>Lysis to Kill: Evaluation of the Lytic Abilities, and Genomics of Nine Bacteriophages Infective for Gordonia spp. and Their Potential Use in Activated Sludge Foam Biocontrol.</title>
        <authorList>
            <person name="Dyson Z.A."/>
            <person name="Tucci J."/>
            <person name="Seviour R.J."/>
            <person name="Petrovski S."/>
        </authorList>
    </citation>
    <scope>NUCLEOTIDE SEQUENCE [LARGE SCALE GENOMIC DNA]</scope>
</reference>
<name>A0A0K0NKY6_9CAUD</name>
<feature type="domain" description="DUF732" evidence="1">
    <location>
        <begin position="62"/>
        <end position="125"/>
    </location>
</feature>